<name>A0A914C226_9BILA</name>
<evidence type="ECO:0000256" key="5">
    <source>
        <dbReference type="SAM" id="MobiDB-lite"/>
    </source>
</evidence>
<comment type="subcellular location">
    <subcellularLocation>
        <location evidence="1">Membrane</location>
    </subcellularLocation>
</comment>
<evidence type="ECO:0000313" key="8">
    <source>
        <dbReference type="Proteomes" id="UP000887540"/>
    </source>
</evidence>
<evidence type="ECO:0000256" key="6">
    <source>
        <dbReference type="SAM" id="Phobius"/>
    </source>
</evidence>
<dbReference type="WBParaSite" id="ACRNAN_Path_1555.g6049.t3">
    <property type="protein sequence ID" value="ACRNAN_Path_1555.g6049.t3"/>
    <property type="gene ID" value="ACRNAN_Path_1555.g6049"/>
</dbReference>
<dbReference type="GO" id="GO:0016020">
    <property type="term" value="C:membrane"/>
    <property type="evidence" value="ECO:0007669"/>
    <property type="project" value="UniProtKB-SubCell"/>
</dbReference>
<feature type="transmembrane region" description="Helical" evidence="6">
    <location>
        <begin position="254"/>
        <end position="278"/>
    </location>
</feature>
<dbReference type="PROSITE" id="PS50262">
    <property type="entry name" value="G_PROTEIN_RECEP_F1_2"/>
    <property type="match status" value="1"/>
</dbReference>
<dbReference type="AlphaFoldDB" id="A0A914C226"/>
<evidence type="ECO:0000256" key="4">
    <source>
        <dbReference type="ARBA" id="ARBA00023136"/>
    </source>
</evidence>
<dbReference type="InterPro" id="IPR017452">
    <property type="entry name" value="GPCR_Rhodpsn_7TM"/>
</dbReference>
<feature type="transmembrane region" description="Helical" evidence="6">
    <location>
        <begin position="34"/>
        <end position="57"/>
    </location>
</feature>
<evidence type="ECO:0000313" key="9">
    <source>
        <dbReference type="WBParaSite" id="ACRNAN_Path_1555.g6049.t3"/>
    </source>
</evidence>
<keyword evidence="3 6" id="KW-1133">Transmembrane helix</keyword>
<evidence type="ECO:0000259" key="7">
    <source>
        <dbReference type="PROSITE" id="PS50262"/>
    </source>
</evidence>
<dbReference type="InterPro" id="IPR052954">
    <property type="entry name" value="GPCR-Ligand_Int"/>
</dbReference>
<feature type="region of interest" description="Disordered" evidence="5">
    <location>
        <begin position="296"/>
        <end position="328"/>
    </location>
</feature>
<accession>A0A914C226</accession>
<dbReference type="Gene3D" id="1.20.1070.10">
    <property type="entry name" value="Rhodopsin 7-helix transmembrane proteins"/>
    <property type="match status" value="2"/>
</dbReference>
<keyword evidence="8" id="KW-1185">Reference proteome</keyword>
<feature type="transmembrane region" description="Helical" evidence="6">
    <location>
        <begin position="150"/>
        <end position="168"/>
    </location>
</feature>
<protein>
    <submittedName>
        <fullName evidence="9">G-protein coupled receptors family 1 profile domain-containing protein</fullName>
    </submittedName>
</protein>
<dbReference type="PANTHER" id="PTHR46641:SF6">
    <property type="entry name" value="G-PROTEIN COUPLED RECEPTORS FAMILY 1 PROFILE DOMAIN-CONTAINING PROTEIN"/>
    <property type="match status" value="1"/>
</dbReference>
<dbReference type="PANTHER" id="PTHR46641">
    <property type="entry name" value="FMRFAMIDE RECEPTOR-RELATED"/>
    <property type="match status" value="1"/>
</dbReference>
<organism evidence="8 9">
    <name type="scientific">Acrobeloides nanus</name>
    <dbReference type="NCBI Taxonomy" id="290746"/>
    <lineage>
        <taxon>Eukaryota</taxon>
        <taxon>Metazoa</taxon>
        <taxon>Ecdysozoa</taxon>
        <taxon>Nematoda</taxon>
        <taxon>Chromadorea</taxon>
        <taxon>Rhabditida</taxon>
        <taxon>Tylenchina</taxon>
        <taxon>Cephalobomorpha</taxon>
        <taxon>Cephaloboidea</taxon>
        <taxon>Cephalobidae</taxon>
        <taxon>Acrobeloides</taxon>
    </lineage>
</organism>
<keyword evidence="4 6" id="KW-0472">Membrane</keyword>
<feature type="domain" description="G-protein coupled receptors family 1 profile" evidence="7">
    <location>
        <begin position="1"/>
        <end position="275"/>
    </location>
</feature>
<feature type="transmembrane region" description="Helical" evidence="6">
    <location>
        <begin position="91"/>
        <end position="110"/>
    </location>
</feature>
<feature type="compositionally biased region" description="Polar residues" evidence="5">
    <location>
        <begin position="296"/>
        <end position="312"/>
    </location>
</feature>
<feature type="compositionally biased region" description="Polar residues" evidence="5">
    <location>
        <begin position="319"/>
        <end position="328"/>
    </location>
</feature>
<proteinExistence type="predicted"/>
<evidence type="ECO:0000256" key="1">
    <source>
        <dbReference type="ARBA" id="ARBA00004370"/>
    </source>
</evidence>
<evidence type="ECO:0000256" key="3">
    <source>
        <dbReference type="ARBA" id="ARBA00022989"/>
    </source>
</evidence>
<sequence>MHVWTIASLSVHRYWKISRPVTSRFKDTASRARLAILIMLILALLFRLPLFLVELQLKWKPMFRIGRRVETTEISRPVTSRFKDTASRARLAILIMLILALLFRLPLFLVELQLKWKPMFRIGRRVETTELLSPYRIVYHSFLDPVLSNFLPFIWMSAFSILTLCEIIKSRHFSYMKFSFDGNDGSFKKIYSNQPLTFLRRRADCIRQRQEFRATISIVLIIVLYLLFHSLQLYNVVRKWQLLLQKKCPTRTDYIQSHIANVLSLLSCSVNAFVFIAFTNRIRSYVQMLIRKTSRSLSNSSDPPHSPKTITSVDPMLVGQNSSDSAFL</sequence>
<evidence type="ECO:0000256" key="2">
    <source>
        <dbReference type="ARBA" id="ARBA00022692"/>
    </source>
</evidence>
<dbReference type="SUPFAM" id="SSF81321">
    <property type="entry name" value="Family A G protein-coupled receptor-like"/>
    <property type="match status" value="2"/>
</dbReference>
<feature type="transmembrane region" description="Helical" evidence="6">
    <location>
        <begin position="212"/>
        <end position="234"/>
    </location>
</feature>
<keyword evidence="2 6" id="KW-0812">Transmembrane</keyword>
<dbReference type="Proteomes" id="UP000887540">
    <property type="component" value="Unplaced"/>
</dbReference>
<reference evidence="9" key="1">
    <citation type="submission" date="2022-11" db="UniProtKB">
        <authorList>
            <consortium name="WormBaseParasite"/>
        </authorList>
    </citation>
    <scope>IDENTIFICATION</scope>
</reference>